<feature type="region of interest" description="Disordered" evidence="9">
    <location>
        <begin position="728"/>
        <end position="794"/>
    </location>
</feature>
<dbReference type="KEGG" id="sapo:SAPIO_CDS3847"/>
<evidence type="ECO:0000256" key="5">
    <source>
        <dbReference type="ARBA" id="ARBA00022679"/>
    </source>
</evidence>
<dbReference type="InterPro" id="IPR032319">
    <property type="entry name" value="CLP1_P"/>
</dbReference>
<reference evidence="11 12" key="1">
    <citation type="journal article" date="2014" name="Genome Announc.">
        <title>Draft genome sequence of the pathogenic fungus Scedosporium apiospermum.</title>
        <authorList>
            <person name="Vandeputte P."/>
            <person name="Ghamrawi S."/>
            <person name="Rechenmann M."/>
            <person name="Iltis A."/>
            <person name="Giraud S."/>
            <person name="Fleury M."/>
            <person name="Thornton C."/>
            <person name="Delhaes L."/>
            <person name="Meyer W."/>
            <person name="Papon N."/>
            <person name="Bouchara J.P."/>
        </authorList>
    </citation>
    <scope>NUCLEOTIDE SEQUENCE [LARGE SCALE GENOMIC DNA]</scope>
    <source>
        <strain evidence="11 12">IHEM 14462</strain>
    </source>
</reference>
<dbReference type="GO" id="GO:0051731">
    <property type="term" value="F:polynucleotide 5'-hydroxyl-kinase activity"/>
    <property type="evidence" value="ECO:0007669"/>
    <property type="project" value="InterPro"/>
</dbReference>
<feature type="compositionally biased region" description="Basic and acidic residues" evidence="9">
    <location>
        <begin position="784"/>
        <end position="794"/>
    </location>
</feature>
<evidence type="ECO:0000256" key="9">
    <source>
        <dbReference type="SAM" id="MobiDB-lite"/>
    </source>
</evidence>
<evidence type="ECO:0000256" key="6">
    <source>
        <dbReference type="ARBA" id="ARBA00022741"/>
    </source>
</evidence>
<feature type="compositionally biased region" description="Acidic residues" evidence="9">
    <location>
        <begin position="124"/>
        <end position="134"/>
    </location>
</feature>
<proteinExistence type="inferred from homology"/>
<keyword evidence="7" id="KW-0418">Kinase</keyword>
<evidence type="ECO:0000256" key="4">
    <source>
        <dbReference type="ARBA" id="ARBA00019824"/>
    </source>
</evidence>
<dbReference type="HOGENOM" id="CLU_010345_1_2_1"/>
<evidence type="ECO:0000256" key="3">
    <source>
        <dbReference type="ARBA" id="ARBA00018706"/>
    </source>
</evidence>
<evidence type="ECO:0000256" key="8">
    <source>
        <dbReference type="ARBA" id="ARBA00022840"/>
    </source>
</evidence>
<dbReference type="OMA" id="PEFAPMG"/>
<dbReference type="GO" id="GO:0005634">
    <property type="term" value="C:nucleus"/>
    <property type="evidence" value="ECO:0007669"/>
    <property type="project" value="TreeGrafter"/>
</dbReference>
<feature type="domain" description="Clp1 P-loop" evidence="10">
    <location>
        <begin position="336"/>
        <end position="538"/>
    </location>
</feature>
<evidence type="ECO:0000256" key="7">
    <source>
        <dbReference type="ARBA" id="ARBA00022777"/>
    </source>
</evidence>
<dbReference type="AlphaFoldDB" id="A0A084G9S8"/>
<dbReference type="InterPro" id="IPR045116">
    <property type="entry name" value="Clp1/Grc3"/>
</dbReference>
<keyword evidence="8" id="KW-0067">ATP-binding</keyword>
<dbReference type="EMBL" id="JOWA01000089">
    <property type="protein sequence ID" value="KEZ44090.1"/>
    <property type="molecule type" value="Genomic_DNA"/>
</dbReference>
<accession>A0A084G9S8</accession>
<evidence type="ECO:0000259" key="10">
    <source>
        <dbReference type="Pfam" id="PF16575"/>
    </source>
</evidence>
<dbReference type="GeneID" id="27722919"/>
<comment type="similarity">
    <text evidence="2">Belongs to the Clp1 family. NOL9/GRC3 subfamily.</text>
</comment>
<evidence type="ECO:0000313" key="12">
    <source>
        <dbReference type="Proteomes" id="UP000028545"/>
    </source>
</evidence>
<dbReference type="RefSeq" id="XP_016643889.1">
    <property type="nucleotide sequence ID" value="XM_016786546.1"/>
</dbReference>
<keyword evidence="5" id="KW-0808">Transferase</keyword>
<dbReference type="VEuPathDB" id="FungiDB:SAPIO_CDS3847"/>
<comment type="caution">
    <text evidence="11">The sequence shown here is derived from an EMBL/GenBank/DDBJ whole genome shotgun (WGS) entry which is preliminary data.</text>
</comment>
<gene>
    <name evidence="11" type="ORF">SAPIO_CDS3847</name>
</gene>
<protein>
    <recommendedName>
        <fullName evidence="4">Polynucleotide 5'-hydroxyl-kinase GRC3</fullName>
    </recommendedName>
    <alternativeName>
        <fullName evidence="3">Polynucleotide 5'-hydroxyl-kinase grc3</fullName>
    </alternativeName>
</protein>
<sequence>MAGEPVLSAFAARKKLLAKYNSAAAEVKSSNASEEGSSGVTTRSGAEQKRRKASAALAAQGGDGNVKTAASQRKRRRVASKDKTAEADVQENIEEQPVAAAKQKKTLPSRSKSPSSLAKMPVTDAEEPSMETEMEVDRTPTAKSPKTAISKDSRKAETSSLPTPSELLDDSSAQRLIIQNCSTQKENGVLELRIDSEERLKLPVVGQYGIRVLRGEVFIAGATLRPSTDVIWVHAPLCYSVPILRCPESSVLELHPHPSSDGFRQLGRLSPLYSNIWNRSQPDSVFGNPSYQIVCGPEDLPKKSVLRPLYSPPEWNKKLAELTADGTQSMPCLICGPKGSGKSTFTRLLTNRLLTLPKPSPGRRTRASKEESGVLLLDLDPGQSEFCPPGTVSLVLVRKPNISPPFAHPWPDDSSATLVRCHALASVNPGSDTDLFIECALDLYSHYQQRYNGYPLVVNTPGWVLGTGLDLLTLLIGSLRPAEVIYMSEDGPTETIEGLRLACKTPTFSMLPSQQSDTGTRKSAADLRAMQTMAYFHSEQRQKPATVNPSPLSAIAPWRVSYASKNRGIAGIITYGGQLESALLAEAINGMVLAAVEIEDEKAFRRSPSSPLSEAEQAMDVDASDGAKILQCADELMSSTTTDGIPHIELAHGATTLDIHYCRTIGLVLIRGVDTSTSSLQILTPIPRSKLEEVRQNGRHIVLVHGQLDAPTWAYTEDLYERAASGADGLDDYEGEENEDDDDAGDDGVAVVGAGAGSFGVDRPWVEGVDGNRRRQVGGGTWRVRRDLGRHNNR</sequence>
<evidence type="ECO:0000256" key="1">
    <source>
        <dbReference type="ARBA" id="ARBA00003798"/>
    </source>
</evidence>
<evidence type="ECO:0000313" key="11">
    <source>
        <dbReference type="EMBL" id="KEZ44090.1"/>
    </source>
</evidence>
<feature type="compositionally biased region" description="Polar residues" evidence="9">
    <location>
        <begin position="28"/>
        <end position="45"/>
    </location>
</feature>
<dbReference type="GO" id="GO:0000448">
    <property type="term" value="P:cleavage in ITS2 between 5.8S rRNA and LSU-rRNA of tricistronic rRNA transcript (SSU-rRNA, 5.8S rRNA, LSU-rRNA)"/>
    <property type="evidence" value="ECO:0007669"/>
    <property type="project" value="TreeGrafter"/>
</dbReference>
<dbReference type="Pfam" id="PF16575">
    <property type="entry name" value="CLP1_P"/>
    <property type="match status" value="1"/>
</dbReference>
<keyword evidence="12" id="KW-1185">Reference proteome</keyword>
<comment type="function">
    <text evidence="1">Polynucleotide 5'-kinase involved in rRNA processing.</text>
</comment>
<evidence type="ECO:0000256" key="2">
    <source>
        <dbReference type="ARBA" id="ARBA00011003"/>
    </source>
</evidence>
<name>A0A084G9S8_PSEDA</name>
<dbReference type="PANTHER" id="PTHR12755:SF3">
    <property type="entry name" value="POLYNUCLEOTIDE 5'-HYDROXYL-KINASE NOL9"/>
    <property type="match status" value="1"/>
</dbReference>
<dbReference type="InterPro" id="IPR027417">
    <property type="entry name" value="P-loop_NTPase"/>
</dbReference>
<feature type="compositionally biased region" description="Acidic residues" evidence="9">
    <location>
        <begin position="729"/>
        <end position="746"/>
    </location>
</feature>
<dbReference type="Proteomes" id="UP000028545">
    <property type="component" value="Unassembled WGS sequence"/>
</dbReference>
<organism evidence="11 12">
    <name type="scientific">Pseudallescheria apiosperma</name>
    <name type="common">Scedosporium apiospermum</name>
    <dbReference type="NCBI Taxonomy" id="563466"/>
    <lineage>
        <taxon>Eukaryota</taxon>
        <taxon>Fungi</taxon>
        <taxon>Dikarya</taxon>
        <taxon>Ascomycota</taxon>
        <taxon>Pezizomycotina</taxon>
        <taxon>Sordariomycetes</taxon>
        <taxon>Hypocreomycetidae</taxon>
        <taxon>Microascales</taxon>
        <taxon>Microascaceae</taxon>
        <taxon>Scedosporium</taxon>
    </lineage>
</organism>
<feature type="region of interest" description="Disordered" evidence="9">
    <location>
        <begin position="24"/>
        <end position="167"/>
    </location>
</feature>
<dbReference type="PANTHER" id="PTHR12755">
    <property type="entry name" value="CLEAVAGE/POLYADENYLATION FACTOR IA SUBUNIT CLP1P"/>
    <property type="match status" value="1"/>
</dbReference>
<dbReference type="GO" id="GO:0005524">
    <property type="term" value="F:ATP binding"/>
    <property type="evidence" value="ECO:0007669"/>
    <property type="project" value="UniProtKB-KW"/>
</dbReference>
<keyword evidence="6" id="KW-0547">Nucleotide-binding</keyword>
<dbReference type="Gene3D" id="3.40.50.300">
    <property type="entry name" value="P-loop containing nucleotide triphosphate hydrolases"/>
    <property type="match status" value="1"/>
</dbReference>
<dbReference type="OrthoDB" id="4054781at2759"/>